<organism evidence="1 2">
    <name type="scientific">Pluteus cervinus</name>
    <dbReference type="NCBI Taxonomy" id="181527"/>
    <lineage>
        <taxon>Eukaryota</taxon>
        <taxon>Fungi</taxon>
        <taxon>Dikarya</taxon>
        <taxon>Basidiomycota</taxon>
        <taxon>Agaricomycotina</taxon>
        <taxon>Agaricomycetes</taxon>
        <taxon>Agaricomycetidae</taxon>
        <taxon>Agaricales</taxon>
        <taxon>Pluteineae</taxon>
        <taxon>Pluteaceae</taxon>
        <taxon>Pluteus</taxon>
    </lineage>
</organism>
<keyword evidence="2" id="KW-1185">Reference proteome</keyword>
<protein>
    <submittedName>
        <fullName evidence="1">Uncharacterized protein</fullName>
    </submittedName>
</protein>
<gene>
    <name evidence="1" type="ORF">BDN72DRAFT_841650</name>
</gene>
<evidence type="ECO:0000313" key="1">
    <source>
        <dbReference type="EMBL" id="TFK68551.1"/>
    </source>
</evidence>
<proteinExistence type="predicted"/>
<dbReference type="EMBL" id="ML208349">
    <property type="protein sequence ID" value="TFK68551.1"/>
    <property type="molecule type" value="Genomic_DNA"/>
</dbReference>
<evidence type="ECO:0000313" key="2">
    <source>
        <dbReference type="Proteomes" id="UP000308600"/>
    </source>
</evidence>
<sequence length="65" mass="7495">MFYSQTEALRVLMSPRLLMLWRSSEQSPARWLGPGTQAHLNKLLLFVQRPRGAAFCVQRHTSARP</sequence>
<reference evidence="1 2" key="1">
    <citation type="journal article" date="2019" name="Nat. Ecol. Evol.">
        <title>Megaphylogeny resolves global patterns of mushroom evolution.</title>
        <authorList>
            <person name="Varga T."/>
            <person name="Krizsan K."/>
            <person name="Foldi C."/>
            <person name="Dima B."/>
            <person name="Sanchez-Garcia M."/>
            <person name="Sanchez-Ramirez S."/>
            <person name="Szollosi G.J."/>
            <person name="Szarkandi J.G."/>
            <person name="Papp V."/>
            <person name="Albert L."/>
            <person name="Andreopoulos W."/>
            <person name="Angelini C."/>
            <person name="Antonin V."/>
            <person name="Barry K.W."/>
            <person name="Bougher N.L."/>
            <person name="Buchanan P."/>
            <person name="Buyck B."/>
            <person name="Bense V."/>
            <person name="Catcheside P."/>
            <person name="Chovatia M."/>
            <person name="Cooper J."/>
            <person name="Damon W."/>
            <person name="Desjardin D."/>
            <person name="Finy P."/>
            <person name="Geml J."/>
            <person name="Haridas S."/>
            <person name="Hughes K."/>
            <person name="Justo A."/>
            <person name="Karasinski D."/>
            <person name="Kautmanova I."/>
            <person name="Kiss B."/>
            <person name="Kocsube S."/>
            <person name="Kotiranta H."/>
            <person name="LaButti K.M."/>
            <person name="Lechner B.E."/>
            <person name="Liimatainen K."/>
            <person name="Lipzen A."/>
            <person name="Lukacs Z."/>
            <person name="Mihaltcheva S."/>
            <person name="Morgado L.N."/>
            <person name="Niskanen T."/>
            <person name="Noordeloos M.E."/>
            <person name="Ohm R.A."/>
            <person name="Ortiz-Santana B."/>
            <person name="Ovrebo C."/>
            <person name="Racz N."/>
            <person name="Riley R."/>
            <person name="Savchenko A."/>
            <person name="Shiryaev A."/>
            <person name="Soop K."/>
            <person name="Spirin V."/>
            <person name="Szebenyi C."/>
            <person name="Tomsovsky M."/>
            <person name="Tulloss R.E."/>
            <person name="Uehling J."/>
            <person name="Grigoriev I.V."/>
            <person name="Vagvolgyi C."/>
            <person name="Papp T."/>
            <person name="Martin F.M."/>
            <person name="Miettinen O."/>
            <person name="Hibbett D.S."/>
            <person name="Nagy L.G."/>
        </authorList>
    </citation>
    <scope>NUCLEOTIDE SEQUENCE [LARGE SCALE GENOMIC DNA]</scope>
    <source>
        <strain evidence="1 2">NL-1719</strain>
    </source>
</reference>
<dbReference type="Proteomes" id="UP000308600">
    <property type="component" value="Unassembled WGS sequence"/>
</dbReference>
<name>A0ACD3ATB0_9AGAR</name>
<accession>A0ACD3ATB0</accession>